<proteinExistence type="inferred from homology"/>
<name>A0ABV8CN53_9GAMM</name>
<dbReference type="Pfam" id="PF02465">
    <property type="entry name" value="FliD_N"/>
    <property type="match status" value="1"/>
</dbReference>
<protein>
    <recommendedName>
        <fullName evidence="5">Flagellar hook-associated protein 2</fullName>
        <shortName evidence="5">HAP2</shortName>
    </recommendedName>
    <alternativeName>
        <fullName evidence="5">Flagellar cap protein</fullName>
    </alternativeName>
</protein>
<comment type="function">
    <text evidence="5">Required for morphogenesis and for the elongation of the flagellar filament by facilitating polymerization of the flagellin monomers at the tip of growing filament. Forms a capping structure, which prevents flagellin subunits (transported through the central channel of the flagellum) from leaking out without polymerization at the distal end.</text>
</comment>
<evidence type="ECO:0000256" key="1">
    <source>
        <dbReference type="ARBA" id="ARBA00009764"/>
    </source>
</evidence>
<dbReference type="InterPro" id="IPR010810">
    <property type="entry name" value="Flagellin_hook_IN_motif"/>
</dbReference>
<comment type="similarity">
    <text evidence="1 5">Belongs to the FliD family.</text>
</comment>
<organism evidence="9 10">
    <name type="scientific">Pseudaeromonas sharmana</name>
    <dbReference type="NCBI Taxonomy" id="328412"/>
    <lineage>
        <taxon>Bacteria</taxon>
        <taxon>Pseudomonadati</taxon>
        <taxon>Pseudomonadota</taxon>
        <taxon>Gammaproteobacteria</taxon>
        <taxon>Aeromonadales</taxon>
        <taxon>Aeromonadaceae</taxon>
        <taxon>Pseudaeromonas</taxon>
    </lineage>
</organism>
<dbReference type="Gene3D" id="3.30.70.2120">
    <property type="match status" value="1"/>
</dbReference>
<evidence type="ECO:0000313" key="10">
    <source>
        <dbReference type="Proteomes" id="UP001595692"/>
    </source>
</evidence>
<keyword evidence="9" id="KW-0969">Cilium</keyword>
<evidence type="ECO:0000256" key="3">
    <source>
        <dbReference type="ARBA" id="ARBA00023054"/>
    </source>
</evidence>
<dbReference type="InterPro" id="IPR003481">
    <property type="entry name" value="FliD_N"/>
</dbReference>
<evidence type="ECO:0000259" key="7">
    <source>
        <dbReference type="Pfam" id="PF02465"/>
    </source>
</evidence>
<keyword evidence="9" id="KW-0282">Flagellum</keyword>
<evidence type="ECO:0000256" key="2">
    <source>
        <dbReference type="ARBA" id="ARBA00011255"/>
    </source>
</evidence>
<evidence type="ECO:0000256" key="5">
    <source>
        <dbReference type="RuleBase" id="RU362066"/>
    </source>
</evidence>
<keyword evidence="10" id="KW-1185">Reference proteome</keyword>
<dbReference type="InterPro" id="IPR040026">
    <property type="entry name" value="FliD"/>
</dbReference>
<accession>A0ABV8CN53</accession>
<dbReference type="Pfam" id="PF07196">
    <property type="entry name" value="Flagellin_IN"/>
    <property type="match status" value="1"/>
</dbReference>
<reference evidence="10" key="1">
    <citation type="journal article" date="2019" name="Int. J. Syst. Evol. Microbiol.">
        <title>The Global Catalogue of Microorganisms (GCM) 10K type strain sequencing project: providing services to taxonomists for standard genome sequencing and annotation.</title>
        <authorList>
            <consortium name="The Broad Institute Genomics Platform"/>
            <consortium name="The Broad Institute Genome Sequencing Center for Infectious Disease"/>
            <person name="Wu L."/>
            <person name="Ma J."/>
        </authorList>
    </citation>
    <scope>NUCLEOTIDE SEQUENCE [LARGE SCALE GENOMIC DNA]</scope>
    <source>
        <strain evidence="10">CCUG 54939</strain>
    </source>
</reference>
<dbReference type="Pfam" id="PF07195">
    <property type="entry name" value="FliD_C"/>
    <property type="match status" value="1"/>
</dbReference>
<dbReference type="EMBL" id="JBHSAF010000007">
    <property type="protein sequence ID" value="MFC3913449.1"/>
    <property type="molecule type" value="Genomic_DNA"/>
</dbReference>
<gene>
    <name evidence="9" type="primary">fliD</name>
    <name evidence="9" type="ORF">ACFOSS_08230</name>
</gene>
<dbReference type="PANTHER" id="PTHR30288:SF0">
    <property type="entry name" value="FLAGELLAR HOOK-ASSOCIATED PROTEIN 2"/>
    <property type="match status" value="1"/>
</dbReference>
<evidence type="ECO:0000259" key="8">
    <source>
        <dbReference type="Pfam" id="PF07195"/>
    </source>
</evidence>
<dbReference type="PANTHER" id="PTHR30288">
    <property type="entry name" value="FLAGELLAR CAP/ASSEMBLY PROTEIN FLID"/>
    <property type="match status" value="1"/>
</dbReference>
<feature type="domain" description="Flagellar hook-associated protein 2 C-terminal" evidence="8">
    <location>
        <begin position="210"/>
        <end position="429"/>
    </location>
</feature>
<dbReference type="RefSeq" id="WP_377151789.1">
    <property type="nucleotide sequence ID" value="NZ_JBHSAF010000007.1"/>
</dbReference>
<evidence type="ECO:0000256" key="6">
    <source>
        <dbReference type="SAM" id="MobiDB-lite"/>
    </source>
</evidence>
<keyword evidence="3" id="KW-0175">Coiled coil</keyword>
<keyword evidence="5" id="KW-0964">Secreted</keyword>
<evidence type="ECO:0000256" key="4">
    <source>
        <dbReference type="ARBA" id="ARBA00023143"/>
    </source>
</evidence>
<comment type="caution">
    <text evidence="9">The sequence shown here is derived from an EMBL/GenBank/DDBJ whole genome shotgun (WGS) entry which is preliminary data.</text>
</comment>
<comment type="subcellular location">
    <subcellularLocation>
        <location evidence="5">Secreted</location>
    </subcellularLocation>
    <subcellularLocation>
        <location evidence="5">Bacterial flagellum</location>
    </subcellularLocation>
</comment>
<comment type="subunit">
    <text evidence="2 5">Homopentamer.</text>
</comment>
<dbReference type="InterPro" id="IPR010809">
    <property type="entry name" value="FliD_C"/>
</dbReference>
<evidence type="ECO:0000313" key="9">
    <source>
        <dbReference type="EMBL" id="MFC3913449.1"/>
    </source>
</evidence>
<sequence>MSSIDPVTMAQTLVAAERANMDSLLKSQGTKIKNQIKGLDTLKTQLSTFQTLLKDLNSTAKLQAQKSTLSQDGFMTVSSNGKAISGQYSLFVRQLAQSHQLGVKFSSETDVLPSDGFLSLTVDGKEMKLDFSTLPANATVKDLVSQINNASNNPGVKASLVRSNGEVNLVLTSTSSGTAKAITANFTSGGSVASDTLAGKFAAPTEITKAQDAIVEMGGSNPLLITSSSNKLENVIDGLTINLTKAQAAGEAPLQLTVEQDNTAMTDALKKFVTGYNTLVDELNKLVKSSTDESGLLANDSTVRSLMSQLRSGIRDLPNGMTLASLGIKTDRDGKLSLDETAFTKALTADPELLSKAFSGDDGLVKRLTAITEPFTKRGGSISQRKDSLDASQRRLDSRLESHERRMQNAYNRYLAQYTQLNTVMTQMSQTSSLFG</sequence>
<keyword evidence="4 5" id="KW-0975">Bacterial flagellum</keyword>
<dbReference type="Proteomes" id="UP001595692">
    <property type="component" value="Unassembled WGS sequence"/>
</dbReference>
<feature type="domain" description="Flagellar hook-associated protein 2 N-terminal" evidence="7">
    <location>
        <begin position="2"/>
        <end position="99"/>
    </location>
</feature>
<feature type="compositionally biased region" description="Basic and acidic residues" evidence="6">
    <location>
        <begin position="384"/>
        <end position="396"/>
    </location>
</feature>
<keyword evidence="9" id="KW-0966">Cell projection</keyword>
<feature type="region of interest" description="Disordered" evidence="6">
    <location>
        <begin position="377"/>
        <end position="396"/>
    </location>
</feature>